<proteinExistence type="predicted"/>
<gene>
    <name evidence="3" type="ORF">FA09DRAFT_169604</name>
</gene>
<name>A0A316Z017_9BASI</name>
<organism evidence="3 4">
    <name type="scientific">Tilletiopsis washingtonensis</name>
    <dbReference type="NCBI Taxonomy" id="58919"/>
    <lineage>
        <taxon>Eukaryota</taxon>
        <taxon>Fungi</taxon>
        <taxon>Dikarya</taxon>
        <taxon>Basidiomycota</taxon>
        <taxon>Ustilaginomycotina</taxon>
        <taxon>Exobasidiomycetes</taxon>
        <taxon>Entylomatales</taxon>
        <taxon>Entylomatales incertae sedis</taxon>
        <taxon>Tilletiopsis</taxon>
    </lineage>
</organism>
<feature type="domain" description="Ubiquitin-like" evidence="2">
    <location>
        <begin position="49"/>
        <end position="126"/>
    </location>
</feature>
<dbReference type="SUPFAM" id="SSF54236">
    <property type="entry name" value="Ubiquitin-like"/>
    <property type="match status" value="1"/>
</dbReference>
<reference evidence="3 4" key="1">
    <citation type="journal article" date="2018" name="Mol. Biol. Evol.">
        <title>Broad Genomic Sampling Reveals a Smut Pathogenic Ancestry of the Fungal Clade Ustilaginomycotina.</title>
        <authorList>
            <person name="Kijpornyongpan T."/>
            <person name="Mondo S.J."/>
            <person name="Barry K."/>
            <person name="Sandor L."/>
            <person name="Lee J."/>
            <person name="Lipzen A."/>
            <person name="Pangilinan J."/>
            <person name="LaButti K."/>
            <person name="Hainaut M."/>
            <person name="Henrissat B."/>
            <person name="Grigoriev I.V."/>
            <person name="Spatafora J.W."/>
            <person name="Aime M.C."/>
        </authorList>
    </citation>
    <scope>NUCLEOTIDE SEQUENCE [LARGE SCALE GENOMIC DNA]</scope>
    <source>
        <strain evidence="3 4">MCA 4186</strain>
    </source>
</reference>
<dbReference type="AlphaFoldDB" id="A0A316Z017"/>
<dbReference type="EMBL" id="KZ819309">
    <property type="protein sequence ID" value="PWN94811.1"/>
    <property type="molecule type" value="Genomic_DNA"/>
</dbReference>
<dbReference type="SMART" id="SM00213">
    <property type="entry name" value="UBQ"/>
    <property type="match status" value="1"/>
</dbReference>
<dbReference type="Proteomes" id="UP000245946">
    <property type="component" value="Unassembled WGS sequence"/>
</dbReference>
<protein>
    <recommendedName>
        <fullName evidence="2">Ubiquitin-like domain-containing protein</fullName>
    </recommendedName>
</protein>
<feature type="compositionally biased region" description="Low complexity" evidence="1">
    <location>
        <begin position="19"/>
        <end position="37"/>
    </location>
</feature>
<keyword evidence="4" id="KW-1185">Reference proteome</keyword>
<feature type="region of interest" description="Disordered" evidence="1">
    <location>
        <begin position="117"/>
        <end position="150"/>
    </location>
</feature>
<feature type="region of interest" description="Disordered" evidence="1">
    <location>
        <begin position="19"/>
        <end position="46"/>
    </location>
</feature>
<evidence type="ECO:0000259" key="2">
    <source>
        <dbReference type="PROSITE" id="PS50053"/>
    </source>
</evidence>
<evidence type="ECO:0000256" key="1">
    <source>
        <dbReference type="SAM" id="MobiDB-lite"/>
    </source>
</evidence>
<dbReference type="OrthoDB" id="417450at2759"/>
<evidence type="ECO:0000313" key="4">
    <source>
        <dbReference type="Proteomes" id="UP000245946"/>
    </source>
</evidence>
<dbReference type="InterPro" id="IPR029071">
    <property type="entry name" value="Ubiquitin-like_domsf"/>
</dbReference>
<dbReference type="GeneID" id="37266830"/>
<dbReference type="InterPro" id="IPR000626">
    <property type="entry name" value="Ubiquitin-like_dom"/>
</dbReference>
<dbReference type="STRING" id="58919.A0A316Z017"/>
<dbReference type="Gene3D" id="3.10.20.90">
    <property type="entry name" value="Phosphatidylinositol 3-kinase Catalytic Subunit, Chain A, domain 1"/>
    <property type="match status" value="1"/>
</dbReference>
<dbReference type="PROSITE" id="PS50053">
    <property type="entry name" value="UBIQUITIN_2"/>
    <property type="match status" value="1"/>
</dbReference>
<evidence type="ECO:0000313" key="3">
    <source>
        <dbReference type="EMBL" id="PWN94811.1"/>
    </source>
</evidence>
<dbReference type="RefSeq" id="XP_025595090.1">
    <property type="nucleotide sequence ID" value="XM_025739284.1"/>
</dbReference>
<accession>A0A316Z017</accession>
<dbReference type="Pfam" id="PF00240">
    <property type="entry name" value="ubiquitin"/>
    <property type="match status" value="1"/>
</dbReference>
<dbReference type="CDD" id="cd17039">
    <property type="entry name" value="Ubl_ubiquitin_like"/>
    <property type="match status" value="1"/>
</dbReference>
<sequence>MAWFSTQWNKLQSAMGDGFGDDSAAAGAPGSSRGRGAQLPHGQDAPPVTQLTVVWGRNRLSINLPSAPPATLGILKAHLTAQTGVPYEELKLISNGFILRDERLPLGHYGLRDGSKLTLVSPTSSGDKAGSRLPPPPPAEAAAPPEEESEASIAARIDAVLAGVTTTLLPDVEAFCAHHVPSEESRKKRKEAVGVVQKALDRVDAAAGEKQDKE</sequence>